<feature type="non-terminal residue" evidence="2">
    <location>
        <position position="113"/>
    </location>
</feature>
<comment type="caution">
    <text evidence="2">The sequence shown here is derived from an EMBL/GenBank/DDBJ whole genome shotgun (WGS) entry which is preliminary data.</text>
</comment>
<dbReference type="EMBL" id="CAJNIZ010027336">
    <property type="protein sequence ID" value="CAE7499752.1"/>
    <property type="molecule type" value="Genomic_DNA"/>
</dbReference>
<name>A0A812SZD6_SYMPI</name>
<protein>
    <submittedName>
        <fullName evidence="2">UidB protein</fullName>
    </submittedName>
</protein>
<reference evidence="2" key="1">
    <citation type="submission" date="2021-02" db="EMBL/GenBank/DDBJ databases">
        <authorList>
            <person name="Dougan E. K."/>
            <person name="Rhodes N."/>
            <person name="Thang M."/>
            <person name="Chan C."/>
        </authorList>
    </citation>
    <scope>NUCLEOTIDE SEQUENCE</scope>
</reference>
<feature type="region of interest" description="Disordered" evidence="1">
    <location>
        <begin position="1"/>
        <end position="52"/>
    </location>
</feature>
<feature type="non-terminal residue" evidence="2">
    <location>
        <position position="1"/>
    </location>
</feature>
<evidence type="ECO:0000313" key="2">
    <source>
        <dbReference type="EMBL" id="CAE7499752.1"/>
    </source>
</evidence>
<evidence type="ECO:0000313" key="3">
    <source>
        <dbReference type="Proteomes" id="UP000649617"/>
    </source>
</evidence>
<proteinExistence type="predicted"/>
<organism evidence="2 3">
    <name type="scientific">Symbiodinium pilosum</name>
    <name type="common">Dinoflagellate</name>
    <dbReference type="NCBI Taxonomy" id="2952"/>
    <lineage>
        <taxon>Eukaryota</taxon>
        <taxon>Sar</taxon>
        <taxon>Alveolata</taxon>
        <taxon>Dinophyceae</taxon>
        <taxon>Suessiales</taxon>
        <taxon>Symbiodiniaceae</taxon>
        <taxon>Symbiodinium</taxon>
    </lineage>
</organism>
<accession>A0A812SZD6</accession>
<evidence type="ECO:0000256" key="1">
    <source>
        <dbReference type="SAM" id="MobiDB-lite"/>
    </source>
</evidence>
<feature type="region of interest" description="Disordered" evidence="1">
    <location>
        <begin position="64"/>
        <end position="96"/>
    </location>
</feature>
<feature type="compositionally biased region" description="Basic residues" evidence="1">
    <location>
        <begin position="1"/>
        <end position="12"/>
    </location>
</feature>
<dbReference type="AlphaFoldDB" id="A0A812SZD6"/>
<gene>
    <name evidence="2" type="primary">uidB</name>
    <name evidence="2" type="ORF">SPIL2461_LOCUS12927</name>
</gene>
<sequence length="113" mass="11912">AVRRGARGRLLRGRGYGVGGPGERRLQPLLRPRCPHHAPTEEDAGGSDPVGWRRAPALRQAARTHLPHCPGGGQGCSQPEATAGARSPPGLWRGQARSCTTCCCRTGCPSRGE</sequence>
<keyword evidence="3" id="KW-1185">Reference proteome</keyword>
<dbReference type="Proteomes" id="UP000649617">
    <property type="component" value="Unassembled WGS sequence"/>
</dbReference>